<gene>
    <name evidence="5" type="ORF">VIBNI_B0155</name>
</gene>
<dbReference type="InterPro" id="IPR037923">
    <property type="entry name" value="HTH-like"/>
</dbReference>
<dbReference type="Gene3D" id="1.10.10.60">
    <property type="entry name" value="Homeodomain-like"/>
    <property type="match status" value="2"/>
</dbReference>
<evidence type="ECO:0000313" key="6">
    <source>
        <dbReference type="Proteomes" id="UP000016895"/>
    </source>
</evidence>
<name>U4KG20_9VIBR</name>
<dbReference type="Pfam" id="PF12833">
    <property type="entry name" value="HTH_18"/>
    <property type="match status" value="1"/>
</dbReference>
<evidence type="ECO:0000313" key="5">
    <source>
        <dbReference type="EMBL" id="CCO59983.1"/>
    </source>
</evidence>
<evidence type="ECO:0000256" key="1">
    <source>
        <dbReference type="ARBA" id="ARBA00023015"/>
    </source>
</evidence>
<dbReference type="eggNOG" id="COG2207">
    <property type="taxonomic scope" value="Bacteria"/>
</dbReference>
<dbReference type="GeneID" id="97543278"/>
<dbReference type="AlphaFoldDB" id="U4KG20"/>
<dbReference type="RefSeq" id="WP_022560652.1">
    <property type="nucleotide sequence ID" value="NC_022543.1"/>
</dbReference>
<dbReference type="InterPro" id="IPR009057">
    <property type="entry name" value="Homeodomain-like_sf"/>
</dbReference>
<dbReference type="EMBL" id="FO203527">
    <property type="protein sequence ID" value="CCO59983.1"/>
    <property type="molecule type" value="Genomic_DNA"/>
</dbReference>
<dbReference type="GO" id="GO:0043565">
    <property type="term" value="F:sequence-specific DNA binding"/>
    <property type="evidence" value="ECO:0007669"/>
    <property type="project" value="InterPro"/>
</dbReference>
<dbReference type="KEGG" id="vni:VIBNI_B0155"/>
<accession>U4KG20</accession>
<protein>
    <submittedName>
        <fullName evidence="5">Putative transcriptional regulator, AraC family protein</fullName>
    </submittedName>
</protein>
<dbReference type="GO" id="GO:0003700">
    <property type="term" value="F:DNA-binding transcription factor activity"/>
    <property type="evidence" value="ECO:0007669"/>
    <property type="project" value="InterPro"/>
</dbReference>
<dbReference type="PROSITE" id="PS01124">
    <property type="entry name" value="HTH_ARAC_FAMILY_2"/>
    <property type="match status" value="1"/>
</dbReference>
<keyword evidence="1" id="KW-0805">Transcription regulation</keyword>
<evidence type="ECO:0000259" key="4">
    <source>
        <dbReference type="PROSITE" id="PS01124"/>
    </source>
</evidence>
<dbReference type="PATRIC" id="fig|1260221.3.peg.3843"/>
<evidence type="ECO:0000256" key="3">
    <source>
        <dbReference type="ARBA" id="ARBA00023163"/>
    </source>
</evidence>
<keyword evidence="6" id="KW-1185">Reference proteome</keyword>
<keyword evidence="2" id="KW-0238">DNA-binding</keyword>
<sequence length="290" mass="33987">MKGHLERVPQRIGLSWRYKKIVEPCKSYGWHRHEEYEIAIHRHFSGQCFVDHHNSEVYHNHMIMLAPNIPHAVYSSDESGNDRCETHAIWFKKEWVDHLIANCHEFMPLKHLLAASQKGIVFSPDTAEQATLILTELESKKPINQLIALIKVFEALLADKNIQLLLPTPENEPDQDDKFADKLRKTESYLLANYHHPITLKALADHLYTSESSVRRLFQKHYNESFSQHLKKIRLNVACGLLMNTDLPIRIVMEKVGYENQANFNRQFKQYKQVTPLEYRKKVKPWSRGV</sequence>
<proteinExistence type="predicted"/>
<dbReference type="PANTHER" id="PTHR43280">
    <property type="entry name" value="ARAC-FAMILY TRANSCRIPTIONAL REGULATOR"/>
    <property type="match status" value="1"/>
</dbReference>
<dbReference type="PANTHER" id="PTHR43280:SF27">
    <property type="entry name" value="TRANSCRIPTIONAL REGULATOR MTLR"/>
    <property type="match status" value="1"/>
</dbReference>
<dbReference type="SUPFAM" id="SSF51215">
    <property type="entry name" value="Regulatory protein AraC"/>
    <property type="match status" value="1"/>
</dbReference>
<dbReference type="Pfam" id="PF02311">
    <property type="entry name" value="AraC_binding"/>
    <property type="match status" value="1"/>
</dbReference>
<dbReference type="InterPro" id="IPR018060">
    <property type="entry name" value="HTH_AraC"/>
</dbReference>
<evidence type="ECO:0000256" key="2">
    <source>
        <dbReference type="ARBA" id="ARBA00023125"/>
    </source>
</evidence>
<dbReference type="InterPro" id="IPR003313">
    <property type="entry name" value="AraC-bd"/>
</dbReference>
<dbReference type="SMART" id="SM00342">
    <property type="entry name" value="HTH_ARAC"/>
    <property type="match status" value="1"/>
</dbReference>
<dbReference type="Proteomes" id="UP000016895">
    <property type="component" value="Chromosome 2"/>
</dbReference>
<keyword evidence="3" id="KW-0804">Transcription</keyword>
<organism evidence="5 6">
    <name type="scientific">Vibrio nigripulchritudo</name>
    <dbReference type="NCBI Taxonomy" id="28173"/>
    <lineage>
        <taxon>Bacteria</taxon>
        <taxon>Pseudomonadati</taxon>
        <taxon>Pseudomonadota</taxon>
        <taxon>Gammaproteobacteria</taxon>
        <taxon>Vibrionales</taxon>
        <taxon>Vibrionaceae</taxon>
        <taxon>Vibrio</taxon>
    </lineage>
</organism>
<feature type="domain" description="HTH araC/xylS-type" evidence="4">
    <location>
        <begin position="184"/>
        <end position="282"/>
    </location>
</feature>
<reference evidence="5 6" key="1">
    <citation type="journal article" date="2013" name="ISME J.">
        <title>Comparative genomics of pathogenic lineages of Vibrio nigripulchritudo identifies virulence-associated traits.</title>
        <authorList>
            <person name="Goudenege D."/>
            <person name="Labreuche Y."/>
            <person name="Krin E."/>
            <person name="Ansquer D."/>
            <person name="Mangenot S."/>
            <person name="Calteau A."/>
            <person name="Medigue C."/>
            <person name="Mazel D."/>
            <person name="Polz M.F."/>
            <person name="Le Roux F."/>
        </authorList>
    </citation>
    <scope>NUCLEOTIDE SEQUENCE [LARGE SCALE GENOMIC DNA]</scope>
    <source>
        <strain evidence="6">SnF1</strain>
    </source>
</reference>
<dbReference type="SUPFAM" id="SSF46689">
    <property type="entry name" value="Homeodomain-like"/>
    <property type="match status" value="2"/>
</dbReference>
<dbReference type="STRING" id="28173.VIBNI_B0155"/>